<protein>
    <submittedName>
        <fullName evidence="2">Uncharacterized protein</fullName>
    </submittedName>
</protein>
<dbReference type="RefSeq" id="WP_343844654.1">
    <property type="nucleotide sequence ID" value="NZ_BAAAEI010000010.1"/>
</dbReference>
<organism evidence="2 3">
    <name type="scientific">Bowmanella denitrificans</name>
    <dbReference type="NCBI Taxonomy" id="366582"/>
    <lineage>
        <taxon>Bacteria</taxon>
        <taxon>Pseudomonadati</taxon>
        <taxon>Pseudomonadota</taxon>
        <taxon>Gammaproteobacteria</taxon>
        <taxon>Alteromonadales</taxon>
        <taxon>Alteromonadaceae</taxon>
        <taxon>Bowmanella</taxon>
    </lineage>
</organism>
<sequence>MEQLTWGFIGTIVGALVGASASIVTTVLNTKNTHSLQKKLDLAKKEERHKEFQCNNLMLLQDELSSNMRLFFRVHLSDIAYYRQNPAPNKRPLIPEDLDVSIRESNQKLSILTERVEDDTLRADIDNCRNLLTKVSLATSESESSYAISEATQILSKLMENLGVHIRNLYKV</sequence>
<name>A0ABN0X5P8_9ALTE</name>
<keyword evidence="1" id="KW-0812">Transmembrane</keyword>
<keyword evidence="1" id="KW-1133">Transmembrane helix</keyword>
<reference evidence="2 3" key="1">
    <citation type="journal article" date="2019" name="Int. J. Syst. Evol. Microbiol.">
        <title>The Global Catalogue of Microorganisms (GCM) 10K type strain sequencing project: providing services to taxonomists for standard genome sequencing and annotation.</title>
        <authorList>
            <consortium name="The Broad Institute Genomics Platform"/>
            <consortium name="The Broad Institute Genome Sequencing Center for Infectious Disease"/>
            <person name="Wu L."/>
            <person name="Ma J."/>
        </authorList>
    </citation>
    <scope>NUCLEOTIDE SEQUENCE [LARGE SCALE GENOMIC DNA]</scope>
    <source>
        <strain evidence="2 3">JCM 13378</strain>
    </source>
</reference>
<feature type="transmembrane region" description="Helical" evidence="1">
    <location>
        <begin position="6"/>
        <end position="28"/>
    </location>
</feature>
<gene>
    <name evidence="2" type="ORF">GCM10009092_20100</name>
</gene>
<keyword evidence="3" id="KW-1185">Reference proteome</keyword>
<keyword evidence="1" id="KW-0472">Membrane</keyword>
<evidence type="ECO:0000313" key="3">
    <source>
        <dbReference type="Proteomes" id="UP001501757"/>
    </source>
</evidence>
<evidence type="ECO:0000313" key="2">
    <source>
        <dbReference type="EMBL" id="GAA0355809.1"/>
    </source>
</evidence>
<evidence type="ECO:0000256" key="1">
    <source>
        <dbReference type="SAM" id="Phobius"/>
    </source>
</evidence>
<dbReference type="Proteomes" id="UP001501757">
    <property type="component" value="Unassembled WGS sequence"/>
</dbReference>
<dbReference type="EMBL" id="BAAAEI010000010">
    <property type="protein sequence ID" value="GAA0355809.1"/>
    <property type="molecule type" value="Genomic_DNA"/>
</dbReference>
<proteinExistence type="predicted"/>
<accession>A0ABN0X5P8</accession>
<comment type="caution">
    <text evidence="2">The sequence shown here is derived from an EMBL/GenBank/DDBJ whole genome shotgun (WGS) entry which is preliminary data.</text>
</comment>